<dbReference type="InterPro" id="IPR000477">
    <property type="entry name" value="RT_dom"/>
</dbReference>
<comment type="caution">
    <text evidence="2">The sequence shown here is derived from an EMBL/GenBank/DDBJ whole genome shotgun (WGS) entry which is preliminary data.</text>
</comment>
<dbReference type="InterPro" id="IPR051083">
    <property type="entry name" value="GrpII_Intron_Splice-Mob/Def"/>
</dbReference>
<keyword evidence="2" id="KW-0548">Nucleotidyltransferase</keyword>
<keyword evidence="2" id="KW-0695">RNA-directed DNA polymerase</keyword>
<sequence>MKTILDLESTDAKKFFLEGNSYCTFNLPPYICFEDLLKNLSRTLEGKDLRSYYRKSQDPKSYEDVNYHLFNNKDGRYSWRHLQLMHPAIYVFLVHTITEETNWTLIKGSLKQSKLVECTSIPVISQNKQSNKATQIENWLEKIEKRTMTLSLEYDYLYQTDLVDCYGSIYTHSLVWALHGKPLSKKRRGDCSLVGNAIDRLLQSMSNGQTNGIPQGSVLSDLLSEIVLSYTDRLITEELLKIKLKDFQILRYRDDYKIFVNNPETAETIIKIISEFMMSLGLKVNDAKTSSSDNILLAALKPDKLHWIVKKSSSKNLLEQIQILHVLAEKYPHSGSLEKELREYFKLLDSGCNIYSSETIVSYIIDIISKNPRTYPVGSGILSRLLSNFNLSTKKKIWAKVKKKLSKVPNTAYLDIWLQRITLKFDKKTNPSDLICQKVLGEDVHIWNSDWLKGKLEKIMKTTPIIDLDILENLDEVMTSKEIELFRPPYE</sequence>
<name>A0A847VDW8_9BACT</name>
<dbReference type="SUPFAM" id="SSF56672">
    <property type="entry name" value="DNA/RNA polymerases"/>
    <property type="match status" value="1"/>
</dbReference>
<proteinExistence type="predicted"/>
<dbReference type="Pfam" id="PF00078">
    <property type="entry name" value="RVT_1"/>
    <property type="match status" value="1"/>
</dbReference>
<dbReference type="InterPro" id="IPR043502">
    <property type="entry name" value="DNA/RNA_pol_sf"/>
</dbReference>
<dbReference type="EMBL" id="JAAZIL010000078">
    <property type="protein sequence ID" value="NLZ24690.1"/>
    <property type="molecule type" value="Genomic_DNA"/>
</dbReference>
<dbReference type="AlphaFoldDB" id="A0A847VDW8"/>
<dbReference type="PANTHER" id="PTHR34047:SF8">
    <property type="entry name" value="PROTEIN YKFC"/>
    <property type="match status" value="1"/>
</dbReference>
<accession>A0A847VDW8</accession>
<feature type="domain" description="Reverse transcriptase" evidence="1">
    <location>
        <begin position="1"/>
        <end position="312"/>
    </location>
</feature>
<dbReference type="PANTHER" id="PTHR34047">
    <property type="entry name" value="NUCLEAR INTRON MATURASE 1, MITOCHONDRIAL-RELATED"/>
    <property type="match status" value="1"/>
</dbReference>
<dbReference type="PROSITE" id="PS50878">
    <property type="entry name" value="RT_POL"/>
    <property type="match status" value="1"/>
</dbReference>
<protein>
    <submittedName>
        <fullName evidence="2">RNA-directed DNA polymerase</fullName>
    </submittedName>
</protein>
<organism evidence="2 3">
    <name type="scientific">Candidatus Dojkabacteria bacterium</name>
    <dbReference type="NCBI Taxonomy" id="2099670"/>
    <lineage>
        <taxon>Bacteria</taxon>
        <taxon>Candidatus Dojkabacteria</taxon>
    </lineage>
</organism>
<gene>
    <name evidence="2" type="ORF">GX888_03040</name>
</gene>
<keyword evidence="2" id="KW-0808">Transferase</keyword>
<evidence type="ECO:0000259" key="1">
    <source>
        <dbReference type="PROSITE" id="PS50878"/>
    </source>
</evidence>
<dbReference type="GO" id="GO:0003964">
    <property type="term" value="F:RNA-directed DNA polymerase activity"/>
    <property type="evidence" value="ECO:0007669"/>
    <property type="project" value="UniProtKB-KW"/>
</dbReference>
<dbReference type="CDD" id="cd01646">
    <property type="entry name" value="RT_Bac_retron_I"/>
    <property type="match status" value="1"/>
</dbReference>
<reference evidence="2 3" key="1">
    <citation type="journal article" date="2020" name="Biotechnol. Biofuels">
        <title>New insights from the biogas microbiome by comprehensive genome-resolved metagenomics of nearly 1600 species originating from multiple anaerobic digesters.</title>
        <authorList>
            <person name="Campanaro S."/>
            <person name="Treu L."/>
            <person name="Rodriguez-R L.M."/>
            <person name="Kovalovszki A."/>
            <person name="Ziels R.M."/>
            <person name="Maus I."/>
            <person name="Zhu X."/>
            <person name="Kougias P.G."/>
            <person name="Basile A."/>
            <person name="Luo G."/>
            <person name="Schluter A."/>
            <person name="Konstantinidis K.T."/>
            <person name="Angelidaki I."/>
        </authorList>
    </citation>
    <scope>NUCLEOTIDE SEQUENCE [LARGE SCALE GENOMIC DNA]</scope>
    <source>
        <strain evidence="2">AS19jrsBPTG_9</strain>
    </source>
</reference>
<evidence type="ECO:0000313" key="2">
    <source>
        <dbReference type="EMBL" id="NLZ24690.1"/>
    </source>
</evidence>
<evidence type="ECO:0000313" key="3">
    <source>
        <dbReference type="Proteomes" id="UP000564033"/>
    </source>
</evidence>
<dbReference type="Proteomes" id="UP000564033">
    <property type="component" value="Unassembled WGS sequence"/>
</dbReference>